<dbReference type="InterPro" id="IPR045663">
    <property type="entry name" value="ORC3_ins"/>
</dbReference>
<dbReference type="CDD" id="cd20704">
    <property type="entry name" value="Orc3"/>
    <property type="match status" value="1"/>
</dbReference>
<dbReference type="Pfam" id="PF07034">
    <property type="entry name" value="ORC3_N"/>
    <property type="match status" value="1"/>
</dbReference>
<organism evidence="4 5">
    <name type="scientific">Henosepilachna vigintioctopunctata</name>
    <dbReference type="NCBI Taxonomy" id="420089"/>
    <lineage>
        <taxon>Eukaryota</taxon>
        <taxon>Metazoa</taxon>
        <taxon>Ecdysozoa</taxon>
        <taxon>Arthropoda</taxon>
        <taxon>Hexapoda</taxon>
        <taxon>Insecta</taxon>
        <taxon>Pterygota</taxon>
        <taxon>Neoptera</taxon>
        <taxon>Endopterygota</taxon>
        <taxon>Coleoptera</taxon>
        <taxon>Polyphaga</taxon>
        <taxon>Cucujiformia</taxon>
        <taxon>Coccinelloidea</taxon>
        <taxon>Coccinellidae</taxon>
        <taxon>Epilachninae</taxon>
        <taxon>Epilachnini</taxon>
        <taxon>Henosepilachna</taxon>
    </lineage>
</organism>
<dbReference type="Proteomes" id="UP001431783">
    <property type="component" value="Unassembled WGS sequence"/>
</dbReference>
<feature type="transmembrane region" description="Helical" evidence="1">
    <location>
        <begin position="229"/>
        <end position="248"/>
    </location>
</feature>
<dbReference type="InterPro" id="IPR045667">
    <property type="entry name" value="ORC3_N"/>
</dbReference>
<dbReference type="GO" id="GO:0005664">
    <property type="term" value="C:nuclear origin of replication recognition complex"/>
    <property type="evidence" value="ECO:0007669"/>
    <property type="project" value="InterPro"/>
</dbReference>
<dbReference type="EMBL" id="JARQZJ010000121">
    <property type="protein sequence ID" value="KAK9888800.1"/>
    <property type="molecule type" value="Genomic_DNA"/>
</dbReference>
<dbReference type="GO" id="GO:0003688">
    <property type="term" value="F:DNA replication origin binding"/>
    <property type="evidence" value="ECO:0007669"/>
    <property type="project" value="TreeGrafter"/>
</dbReference>
<dbReference type="AlphaFoldDB" id="A0AAW1V9V0"/>
<name>A0AAW1V9V0_9CUCU</name>
<keyword evidence="5" id="KW-1185">Reference proteome</keyword>
<protein>
    <recommendedName>
        <fullName evidence="6">Origin recognition complex subunit 3</fullName>
    </recommendedName>
</protein>
<dbReference type="InterPro" id="IPR020795">
    <property type="entry name" value="ORC3"/>
</dbReference>
<evidence type="ECO:0000313" key="4">
    <source>
        <dbReference type="EMBL" id="KAK9888800.1"/>
    </source>
</evidence>
<dbReference type="Pfam" id="PF19675">
    <property type="entry name" value="ORC3_ins"/>
    <property type="match status" value="1"/>
</dbReference>
<feature type="domain" description="Origin recognition complex subunit 3 insertion" evidence="3">
    <location>
        <begin position="346"/>
        <end position="496"/>
    </location>
</feature>
<sequence length="498" mass="57960">MSSNISVSKGVFVFKNGFSSTKNRSKLKRRDENIFSNHLWYRVFYTQWRDIETKLHIINTEKFSSTLEGLIKFVHTNCDQKTDDIPTVVLLTGVNMPDHKEQFTTLSKEIKENITPHCVTLQGQDCQNLKHLIENMINGFINNEEDLINFSDVDQESAYIKKAQCTFSVLQAWYENLYSNNSLLNYSGVNSPKSQKSLANRKVLVVIIPDLENCNEAVLQDFILIIHSYLNVLPFFLIFGVATSLNALHKALPYHVSSKTNIKVFSSQPSTVYLNNVLENVFFTDHCAFSLGGMVFSLFTDLFLFYDLSVTEFIKNYKYSMMEHFSQGNFTALCCYNHNIHDILDQFTHEDFESIRRLYSFRDLVEKESSFKKRVELLTNDDYLKKVVQVKVSMLQEYKHFLHIFLRCLYILVKDLPKTPLGRQIRELYATVTSKTISDCPHFKECFQLLNFLSKENLCLKLKNIIATIENNLFVDENDSKLTEVNEKLKNFLKKLNF</sequence>
<keyword evidence="1" id="KW-1133">Transmembrane helix</keyword>
<gene>
    <name evidence="4" type="ORF">WA026_001023</name>
</gene>
<keyword evidence="1" id="KW-0812">Transmembrane</keyword>
<feature type="domain" description="Origin recognition complex subunit 3 N-terminal" evidence="2">
    <location>
        <begin position="4"/>
        <end position="333"/>
    </location>
</feature>
<evidence type="ECO:0000313" key="5">
    <source>
        <dbReference type="Proteomes" id="UP001431783"/>
    </source>
</evidence>
<keyword evidence="1" id="KW-0472">Membrane</keyword>
<evidence type="ECO:0008006" key="6">
    <source>
        <dbReference type="Google" id="ProtNLM"/>
    </source>
</evidence>
<comment type="caution">
    <text evidence="4">The sequence shown here is derived from an EMBL/GenBank/DDBJ whole genome shotgun (WGS) entry which is preliminary data.</text>
</comment>
<dbReference type="GO" id="GO:0006270">
    <property type="term" value="P:DNA replication initiation"/>
    <property type="evidence" value="ECO:0007669"/>
    <property type="project" value="TreeGrafter"/>
</dbReference>
<dbReference type="PANTHER" id="PTHR12748">
    <property type="entry name" value="ORIGIN RECOGNITION COMPLEX SUBUNIT 3"/>
    <property type="match status" value="1"/>
</dbReference>
<dbReference type="PANTHER" id="PTHR12748:SF0">
    <property type="entry name" value="ORIGIN RECOGNITION COMPLEX SUBUNIT 3"/>
    <property type="match status" value="1"/>
</dbReference>
<reference evidence="4 5" key="1">
    <citation type="submission" date="2023-03" db="EMBL/GenBank/DDBJ databases">
        <title>Genome insight into feeding habits of ladybird beetles.</title>
        <authorList>
            <person name="Li H.-S."/>
            <person name="Huang Y.-H."/>
            <person name="Pang H."/>
        </authorList>
    </citation>
    <scope>NUCLEOTIDE SEQUENCE [LARGE SCALE GENOMIC DNA]</scope>
    <source>
        <strain evidence="4">SYSU_2023b</strain>
        <tissue evidence="4">Whole body</tissue>
    </source>
</reference>
<evidence type="ECO:0000256" key="1">
    <source>
        <dbReference type="SAM" id="Phobius"/>
    </source>
</evidence>
<dbReference type="GO" id="GO:0005656">
    <property type="term" value="C:nuclear pre-replicative complex"/>
    <property type="evidence" value="ECO:0007669"/>
    <property type="project" value="TreeGrafter"/>
</dbReference>
<feature type="transmembrane region" description="Helical" evidence="1">
    <location>
        <begin position="288"/>
        <end position="308"/>
    </location>
</feature>
<proteinExistence type="predicted"/>
<evidence type="ECO:0000259" key="3">
    <source>
        <dbReference type="Pfam" id="PF19675"/>
    </source>
</evidence>
<dbReference type="GO" id="GO:0031261">
    <property type="term" value="C:DNA replication preinitiation complex"/>
    <property type="evidence" value="ECO:0007669"/>
    <property type="project" value="TreeGrafter"/>
</dbReference>
<accession>A0AAW1V9V0</accession>
<evidence type="ECO:0000259" key="2">
    <source>
        <dbReference type="Pfam" id="PF07034"/>
    </source>
</evidence>